<dbReference type="InterPro" id="IPR044894">
    <property type="entry name" value="TubC_N_sf"/>
</dbReference>
<dbReference type="PROSITE" id="PS50075">
    <property type="entry name" value="CARRIER"/>
    <property type="match status" value="1"/>
</dbReference>
<dbReference type="Gene3D" id="3.30.300.30">
    <property type="match status" value="1"/>
</dbReference>
<keyword evidence="5" id="KW-0596">Phosphopantetheine</keyword>
<dbReference type="InterPro" id="IPR023213">
    <property type="entry name" value="CAT-like_dom_sf"/>
</dbReference>
<dbReference type="GO" id="GO:0009403">
    <property type="term" value="P:toxin biosynthetic process"/>
    <property type="evidence" value="ECO:0007669"/>
    <property type="project" value="UniProtKB-ARBA"/>
</dbReference>
<dbReference type="GO" id="GO:0005737">
    <property type="term" value="C:cytoplasm"/>
    <property type="evidence" value="ECO:0007669"/>
    <property type="project" value="TreeGrafter"/>
</dbReference>
<evidence type="ECO:0000256" key="4">
    <source>
        <dbReference type="ARBA" id="ARBA00016743"/>
    </source>
</evidence>
<comment type="pathway">
    <text evidence="2">Siderophore biosynthesis; mycobactin biosynthesis.</text>
</comment>
<dbReference type="CDD" id="cd02440">
    <property type="entry name" value="AdoMet_MTases"/>
    <property type="match status" value="1"/>
</dbReference>
<dbReference type="InterPro" id="IPR001242">
    <property type="entry name" value="Condensation_dom"/>
</dbReference>
<dbReference type="GO" id="GO:0000036">
    <property type="term" value="F:acyl carrier activity"/>
    <property type="evidence" value="ECO:0007669"/>
    <property type="project" value="TreeGrafter"/>
</dbReference>
<proteinExistence type="inferred from homology"/>
<sequence>MNHPQPRAAAELVRELTAAGVRLWREDDQLRFRAPKGAMTERRVDALRSLKADVLDYLRQRDEEGNATHDPAARFEPFPLTDVQAAYLLGRSTAYEYGGVACHGYLEVTFPDLDAQRLNTAWQRLVERHDMLRTVVHPDGYQQTLPEITPRPLTVRDLRGAAEEVVSAELSAIRAELSHRFYTPEEWPLYEVRVTHTDDQDILHLSIDLLIADYRSIQLLLSELNTLYAAPGEELPALEITFRDYVTAERRLTEPDGALASRYDRDRAYWWDRLDDLPAGPELPLRAGAEDAPARFQREHAVLGPEEWASLKRRAGAHNLSASGAVLAAYAEVIGRWSRRPHYTLNLTTLNPLPLHPQVDQLVGDFTSVSLLEVDSTEGETFAQRASTVQDRLWADLDHRLCTGVQVMRELGRRRGRAEALMPVVFTSAIGLGEDEVDTGNLLALGELGYGISQTPQVWVDCQVMERQGSLLINWDIREGVLPHGVAEDAFATFRQLLLDLSASDGAWQTADPVVLPAAQLQSRQAANGTHAPLPEGLLHEHFLGRAVATPADIAVVSEYGELSYQDLLARALSVADELKRRGTKPGELVAVSMEKGAEQVAAVLGTLLADCAYLPIDTSQPVARRAAILDDAGVCQTLVQSWTSIPAVAGVDLLAVDELTPAAVPEALPSPAMSPDDLAYVIYTSGSTGVPKGVAISHRAALNTITDVNRRFSVTGEDRVLGLAHLGFDLSVYDIFGPLSAGGALVLPQADRRDEPSHWSELITNHRVTVWNSVPAQMQILHHYLESGPSAGLSSLRLALLSGDWIPVSLPEQIRNHIPGIELISLGGATEAAIWSIAHPIGKVPADATSIPYGMPLANQSFHILDTRLRPVPEWTPGELYIAGAGLAEGYLGDKAKTEARFINHPGTGERLYRTGDLGRYLPDGVIEFLGREDFQVKVRGHRIELAEVEAAALKHPAVESAAALVDGDGAMDRRLVAFAQPAIVPTRQISPRLSQAAAHAGDMLGQVDRESLSAFAQRADETALMAMARALRTAGLFTSSRSHSLEDVLAAASPRHHRLLRRWLRALTAEGWLQHDAQNGAFHTLHPVDDEDLQRAWADLDRMQKELDYGAELLHYLRASAGHLPQLLAGELDPLTLLFPEGEMDTAQAAYRDNLVSRYLNGTVATIMREIAAEQEQERPLRVLEVGAGVGGTSHDVISALDGYQVDYLFSDLSQFFLNKARERFADRPWVRYGTFDLNGDHRAQGFEPNSLDVILCANVLHNSHHAGNVLESLTELLAPGGRLLFIEATRENYPLMVSMEFHEGLSGGFEDARAGRDQTFFTRDQWLELLHQAGAHVEVNLPAVDDELSFVGQHVFCARVKTDRAQLSAGDLTAQLSAQLPGYMIPAHLQVVDALPVTENGKVDRTKLKRWLPSATADQITSGEPPRDDLERRIAALWSEHLDRASIGRDDDFFEMGGDSLIVAQLVGRMRNQLPEAEGHDWDDLLRQMLRQPTVAGIAAALRPRTVAQATLEPTPASSALTRLGGPDSEDVRVLVHDGSGTLAPYRPLISAIREGTSMSLVGVELPDWKEYIDADTSGLVERLAAEHTERLLELGTKRFHVVGYCMGGLLATGIANRLREKGADVAELTIVSSYRIPYWIDDEVLHEYAFARAMGVDPDHVGYPTNPDLAAALQTVLADSPERIPAGAFADLRGSEHEEVARCLTALGERGQRDRLAAIAELLPGAPAIEHLEFMYKVFRQSLLAVAGHDSTPYEGDITLLRQNGEIHVLPQLRDDMTEYWQGNCTGDLRVVDIGGDHFTCLQTPHVSTVTDLFLVQERI</sequence>
<dbReference type="SUPFAM" id="SSF56801">
    <property type="entry name" value="Acetyl-CoA synthetase-like"/>
    <property type="match status" value="1"/>
</dbReference>
<dbReference type="Gene3D" id="1.10.10.1830">
    <property type="entry name" value="Non-ribosomal peptide synthase, adenylation domain"/>
    <property type="match status" value="1"/>
</dbReference>
<dbReference type="Gene3D" id="1.10.1200.10">
    <property type="entry name" value="ACP-like"/>
    <property type="match status" value="1"/>
</dbReference>
<evidence type="ECO:0000259" key="9">
    <source>
        <dbReference type="PROSITE" id="PS50075"/>
    </source>
</evidence>
<dbReference type="InterPro" id="IPR006162">
    <property type="entry name" value="Ppantetheine_attach_site"/>
</dbReference>
<evidence type="ECO:0000256" key="2">
    <source>
        <dbReference type="ARBA" id="ARBA00005102"/>
    </source>
</evidence>
<evidence type="ECO:0000256" key="8">
    <source>
        <dbReference type="ARBA" id="ARBA00033440"/>
    </source>
</evidence>
<dbReference type="Proteomes" id="UP000176101">
    <property type="component" value="Unassembled WGS sequence"/>
</dbReference>
<dbReference type="InterPro" id="IPR020845">
    <property type="entry name" value="AMP-binding_CS"/>
</dbReference>
<dbReference type="InterPro" id="IPR057737">
    <property type="entry name" value="Condensation_MtbB-like"/>
</dbReference>
<dbReference type="NCBIfam" id="TIGR01733">
    <property type="entry name" value="AA-adenyl-dom"/>
    <property type="match status" value="1"/>
</dbReference>
<comment type="similarity">
    <text evidence="3">Belongs to the ATP-dependent AMP-binding enzyme family. MbtB subfamily.</text>
</comment>
<dbReference type="FunFam" id="3.30.559.30:FF:000006">
    <property type="entry name" value="Yersiniabactin polyketide/non-ribosomal peptide synthetase"/>
    <property type="match status" value="1"/>
</dbReference>
<protein>
    <recommendedName>
        <fullName evidence="4">Phenyloxazoline synthase MbtB</fullName>
    </recommendedName>
    <alternativeName>
        <fullName evidence="8">Mycobactin synthetase protein B</fullName>
    </alternativeName>
</protein>
<dbReference type="Pfam" id="PF00668">
    <property type="entry name" value="Condensation"/>
    <property type="match status" value="1"/>
</dbReference>
<dbReference type="GO" id="GO:0016874">
    <property type="term" value="F:ligase activity"/>
    <property type="evidence" value="ECO:0007669"/>
    <property type="project" value="UniProtKB-KW"/>
</dbReference>
<dbReference type="PROSITE" id="PS00012">
    <property type="entry name" value="PHOSPHOPANTETHEINE"/>
    <property type="match status" value="1"/>
</dbReference>
<dbReference type="OrthoDB" id="2472181at2"/>
<dbReference type="InterPro" id="IPR041464">
    <property type="entry name" value="TubC_N"/>
</dbReference>
<dbReference type="SUPFAM" id="SSF53335">
    <property type="entry name" value="S-adenosyl-L-methionine-dependent methyltransferases"/>
    <property type="match status" value="1"/>
</dbReference>
<evidence type="ECO:0000256" key="1">
    <source>
        <dbReference type="ARBA" id="ARBA00001957"/>
    </source>
</evidence>
<dbReference type="InterPro" id="IPR013217">
    <property type="entry name" value="Methyltransf_12"/>
</dbReference>
<dbReference type="Pfam" id="PF00501">
    <property type="entry name" value="AMP-binding"/>
    <property type="match status" value="1"/>
</dbReference>
<dbReference type="Gene3D" id="3.40.50.980">
    <property type="match status" value="2"/>
</dbReference>
<dbReference type="GO" id="GO:0031177">
    <property type="term" value="F:phosphopantetheine binding"/>
    <property type="evidence" value="ECO:0007669"/>
    <property type="project" value="TreeGrafter"/>
</dbReference>
<gene>
    <name evidence="10" type="ORF">AN216_01940</name>
</gene>
<dbReference type="Pfam" id="PF00975">
    <property type="entry name" value="Thioesterase"/>
    <property type="match status" value="1"/>
</dbReference>
<dbReference type="SUPFAM" id="SSF52777">
    <property type="entry name" value="CoA-dependent acyltransferases"/>
    <property type="match status" value="2"/>
</dbReference>
<dbReference type="FunFam" id="3.40.50.12780:FF:000012">
    <property type="entry name" value="Non-ribosomal peptide synthetase"/>
    <property type="match status" value="1"/>
</dbReference>
<dbReference type="FunFam" id="1.10.1200.10:FF:000016">
    <property type="entry name" value="Non-ribosomal peptide synthase"/>
    <property type="match status" value="1"/>
</dbReference>
<accession>A0A1E7KP34</accession>
<dbReference type="Gene3D" id="3.40.50.150">
    <property type="entry name" value="Vaccinia Virus protein VP39"/>
    <property type="match status" value="1"/>
</dbReference>
<comment type="caution">
    <text evidence="10">The sequence shown here is derived from an EMBL/GenBank/DDBJ whole genome shotgun (WGS) entry which is preliminary data.</text>
</comment>
<dbReference type="Pfam" id="PF00550">
    <property type="entry name" value="PP-binding"/>
    <property type="match status" value="1"/>
</dbReference>
<dbReference type="Pfam" id="PF08242">
    <property type="entry name" value="Methyltransf_12"/>
    <property type="match status" value="1"/>
</dbReference>
<dbReference type="InterPro" id="IPR001031">
    <property type="entry name" value="Thioesterase"/>
</dbReference>
<reference evidence="10 11" key="1">
    <citation type="journal article" date="2016" name="Front. Microbiol.">
        <title>Comparative Genomics Analysis of Streptomyces Species Reveals Their Adaptation to the Marine Environment and Their Diversity at the Genomic Level.</title>
        <authorList>
            <person name="Tian X."/>
            <person name="Zhang Z."/>
            <person name="Yang T."/>
            <person name="Chen M."/>
            <person name="Li J."/>
            <person name="Chen F."/>
            <person name="Yang J."/>
            <person name="Li W."/>
            <person name="Zhang B."/>
            <person name="Zhang Z."/>
            <person name="Wu J."/>
            <person name="Zhang C."/>
            <person name="Long L."/>
            <person name="Xiao J."/>
        </authorList>
    </citation>
    <scope>NUCLEOTIDE SEQUENCE [LARGE SCALE GENOMIC DNA]</scope>
    <source>
        <strain evidence="10 11">SCSIO 02100</strain>
    </source>
</reference>
<dbReference type="Gene3D" id="3.40.50.1820">
    <property type="entry name" value="alpha/beta hydrolase"/>
    <property type="match status" value="1"/>
</dbReference>
<dbReference type="InterPro" id="IPR045851">
    <property type="entry name" value="AMP-bd_C_sf"/>
</dbReference>
<evidence type="ECO:0000313" key="10">
    <source>
        <dbReference type="EMBL" id="OEV05742.1"/>
    </source>
</evidence>
<evidence type="ECO:0000256" key="3">
    <source>
        <dbReference type="ARBA" id="ARBA00007380"/>
    </source>
</evidence>
<dbReference type="PANTHER" id="PTHR45527">
    <property type="entry name" value="NONRIBOSOMAL PEPTIDE SYNTHETASE"/>
    <property type="match status" value="1"/>
</dbReference>
<dbReference type="InterPro" id="IPR010071">
    <property type="entry name" value="AA_adenyl_dom"/>
</dbReference>
<evidence type="ECO:0000256" key="6">
    <source>
        <dbReference type="ARBA" id="ARBA00022553"/>
    </source>
</evidence>
<feature type="domain" description="Carrier" evidence="9">
    <location>
        <begin position="1428"/>
        <end position="1509"/>
    </location>
</feature>
<dbReference type="Gene3D" id="2.30.38.10">
    <property type="entry name" value="Luciferase, Domain 3"/>
    <property type="match status" value="1"/>
</dbReference>
<dbReference type="PROSITE" id="PS00455">
    <property type="entry name" value="AMP_BINDING"/>
    <property type="match status" value="1"/>
</dbReference>
<dbReference type="InterPro" id="IPR036736">
    <property type="entry name" value="ACP-like_sf"/>
</dbReference>
<dbReference type="GO" id="GO:0043041">
    <property type="term" value="P:amino acid activation for nonribosomal peptide biosynthetic process"/>
    <property type="evidence" value="ECO:0007669"/>
    <property type="project" value="TreeGrafter"/>
</dbReference>
<dbReference type="Pfam" id="PF18563">
    <property type="entry name" value="TubC_N"/>
    <property type="match status" value="1"/>
</dbReference>
<dbReference type="STRING" id="1075402.AN216_01940"/>
<dbReference type="InterPro" id="IPR009081">
    <property type="entry name" value="PP-bd_ACP"/>
</dbReference>
<name>A0A1E7KP34_9ACTN</name>
<comment type="cofactor">
    <cofactor evidence="1">
        <name>pantetheine 4'-phosphate</name>
        <dbReference type="ChEBI" id="CHEBI:47942"/>
    </cofactor>
</comment>
<dbReference type="CDD" id="cd19535">
    <property type="entry name" value="Cyc_NRPS"/>
    <property type="match status" value="1"/>
</dbReference>
<dbReference type="InterPro" id="IPR029058">
    <property type="entry name" value="AB_hydrolase_fold"/>
</dbReference>
<dbReference type="PATRIC" id="fig|1075402.3.peg.3771"/>
<dbReference type="CDD" id="cd12114">
    <property type="entry name" value="A_NRPS_TlmIV_like"/>
    <property type="match status" value="1"/>
</dbReference>
<keyword evidence="6" id="KW-0597">Phosphoprotein</keyword>
<dbReference type="PANTHER" id="PTHR45527:SF10">
    <property type="entry name" value="PYOCHELIN SYNTHASE PCHF"/>
    <property type="match status" value="1"/>
</dbReference>
<dbReference type="RefSeq" id="WP_070194804.1">
    <property type="nucleotide sequence ID" value="NZ_LJGU01000093.1"/>
</dbReference>
<dbReference type="SUPFAM" id="SSF47336">
    <property type="entry name" value="ACP-like"/>
    <property type="match status" value="1"/>
</dbReference>
<dbReference type="EMBL" id="LJGU01000093">
    <property type="protein sequence ID" value="OEV05742.1"/>
    <property type="molecule type" value="Genomic_DNA"/>
</dbReference>
<evidence type="ECO:0000256" key="5">
    <source>
        <dbReference type="ARBA" id="ARBA00022450"/>
    </source>
</evidence>
<keyword evidence="11" id="KW-1185">Reference proteome</keyword>
<dbReference type="Gene3D" id="3.30.559.10">
    <property type="entry name" value="Chloramphenicol acetyltransferase-like domain"/>
    <property type="match status" value="1"/>
</dbReference>
<dbReference type="InterPro" id="IPR000873">
    <property type="entry name" value="AMP-dep_synth/lig_dom"/>
</dbReference>
<organism evidence="10 11">
    <name type="scientific">Streptomyces oceani</name>
    <dbReference type="NCBI Taxonomy" id="1075402"/>
    <lineage>
        <taxon>Bacteria</taxon>
        <taxon>Bacillati</taxon>
        <taxon>Actinomycetota</taxon>
        <taxon>Actinomycetes</taxon>
        <taxon>Kitasatosporales</taxon>
        <taxon>Streptomycetaceae</taxon>
        <taxon>Streptomyces</taxon>
    </lineage>
</organism>
<dbReference type="InterPro" id="IPR029063">
    <property type="entry name" value="SAM-dependent_MTases_sf"/>
</dbReference>
<evidence type="ECO:0000256" key="7">
    <source>
        <dbReference type="ARBA" id="ARBA00022598"/>
    </source>
</evidence>
<dbReference type="Gene3D" id="3.30.559.30">
    <property type="entry name" value="Nonribosomal peptide synthetase, condensation domain"/>
    <property type="match status" value="1"/>
</dbReference>
<keyword evidence="7" id="KW-0436">Ligase</keyword>
<dbReference type="SUPFAM" id="SSF53474">
    <property type="entry name" value="alpha/beta-Hydrolases"/>
    <property type="match status" value="1"/>
</dbReference>
<dbReference type="FunFam" id="3.30.559.10:FF:000023">
    <property type="entry name" value="Non-ribosomal peptide synthetase"/>
    <property type="match status" value="1"/>
</dbReference>
<evidence type="ECO:0000313" key="11">
    <source>
        <dbReference type="Proteomes" id="UP000176101"/>
    </source>
</evidence>